<evidence type="ECO:0000256" key="17">
    <source>
        <dbReference type="RuleBase" id="RU364094"/>
    </source>
</evidence>
<evidence type="ECO:0000256" key="2">
    <source>
        <dbReference type="ARBA" id="ARBA00003109"/>
    </source>
</evidence>
<dbReference type="InterPro" id="IPR005785">
    <property type="entry name" value="B_amino_transI"/>
</dbReference>
<keyword evidence="11 17" id="KW-0100">Branched-chain amino acid biosynthesis</keyword>
<keyword evidence="21" id="KW-1185">Reference proteome</keyword>
<reference evidence="19 20" key="1">
    <citation type="submission" date="2018-06" db="EMBL/GenBank/DDBJ databases">
        <title>Complete genome of Desulfovibrio marinus P48SEP.</title>
        <authorList>
            <person name="Crispim J.S."/>
            <person name="Vidigal P.M.P."/>
            <person name="Silva L.C.F."/>
            <person name="Araujo L.C."/>
            <person name="Laguardia C.N."/>
            <person name="Dias R.S."/>
            <person name="Sousa M.P."/>
            <person name="Paula S.O."/>
            <person name="Silva C."/>
        </authorList>
    </citation>
    <scope>NUCLEOTIDE SEQUENCE [LARGE SCALE GENOMIC DNA]</scope>
    <source>
        <strain evidence="19 20">P48SEP</strain>
    </source>
</reference>
<evidence type="ECO:0000256" key="5">
    <source>
        <dbReference type="ARBA" id="ARBA00005072"/>
    </source>
</evidence>
<comment type="catalytic activity">
    <reaction evidence="12 17">
        <text>L-valine + 2-oxoglutarate = 3-methyl-2-oxobutanoate + L-glutamate</text>
        <dbReference type="Rhea" id="RHEA:24813"/>
        <dbReference type="ChEBI" id="CHEBI:11851"/>
        <dbReference type="ChEBI" id="CHEBI:16810"/>
        <dbReference type="ChEBI" id="CHEBI:29985"/>
        <dbReference type="ChEBI" id="CHEBI:57762"/>
        <dbReference type="EC" id="2.6.1.42"/>
    </reaction>
</comment>
<evidence type="ECO:0000256" key="10">
    <source>
        <dbReference type="ARBA" id="ARBA00022898"/>
    </source>
</evidence>
<dbReference type="PANTHER" id="PTHR42743">
    <property type="entry name" value="AMINO-ACID AMINOTRANSFERASE"/>
    <property type="match status" value="1"/>
</dbReference>
<protein>
    <recommendedName>
        <fullName evidence="17">Branched-chain-amino-acid aminotransferase</fullName>
        <shortName evidence="17">BCAT</shortName>
        <ecNumber evidence="17">2.6.1.42</ecNumber>
    </recommendedName>
</protein>
<evidence type="ECO:0000256" key="9">
    <source>
        <dbReference type="ARBA" id="ARBA00022679"/>
    </source>
</evidence>
<accession>A0A6P1ZGY0</accession>
<dbReference type="UniPathway" id="UPA00047">
    <property type="reaction ID" value="UER00058"/>
</dbReference>
<comment type="function">
    <text evidence="2 17">Acts on leucine, isoleucine and valine.</text>
</comment>
<keyword evidence="7 17" id="KW-0032">Aminotransferase</keyword>
<dbReference type="UniPathway" id="UPA00048">
    <property type="reaction ID" value="UER00073"/>
</dbReference>
<proteinExistence type="inferred from homology"/>
<evidence type="ECO:0000313" key="18">
    <source>
        <dbReference type="EMBL" id="QJT10522.1"/>
    </source>
</evidence>
<evidence type="ECO:0000256" key="11">
    <source>
        <dbReference type="ARBA" id="ARBA00023304"/>
    </source>
</evidence>
<keyword evidence="10 16" id="KW-0663">Pyridoxal phosphate</keyword>
<reference evidence="18 21" key="2">
    <citation type="submission" date="2019-04" db="EMBL/GenBank/DDBJ databases">
        <title>Isolation and culture of sulfate reducing bacteria from the cold seep of the South China Sea.</title>
        <authorList>
            <person name="Sun C."/>
            <person name="Liu R."/>
        </authorList>
    </citation>
    <scope>NUCLEOTIDE SEQUENCE [LARGE SCALE GENOMIC DNA]</scope>
    <source>
        <strain evidence="18 21">CS1</strain>
    </source>
</reference>
<dbReference type="InterPro" id="IPR033939">
    <property type="entry name" value="BCAT_family"/>
</dbReference>
<comment type="similarity">
    <text evidence="6 15">Belongs to the class-IV pyridoxal-phosphate-dependent aminotransferase family.</text>
</comment>
<dbReference type="NCBIfam" id="TIGR01122">
    <property type="entry name" value="ilvE_I"/>
    <property type="match status" value="1"/>
</dbReference>
<keyword evidence="9 17" id="KW-0808">Transferase</keyword>
<dbReference type="GO" id="GO:0005829">
    <property type="term" value="C:cytosol"/>
    <property type="evidence" value="ECO:0007669"/>
    <property type="project" value="TreeGrafter"/>
</dbReference>
<dbReference type="Gene3D" id="3.30.470.10">
    <property type="match status" value="1"/>
</dbReference>
<dbReference type="GO" id="GO:0009097">
    <property type="term" value="P:isoleucine biosynthetic process"/>
    <property type="evidence" value="ECO:0007669"/>
    <property type="project" value="UniProtKB-UniPathway"/>
</dbReference>
<dbReference type="InterPro" id="IPR018300">
    <property type="entry name" value="Aminotrans_IV_CS"/>
</dbReference>
<comment type="catalytic activity">
    <reaction evidence="13 17">
        <text>L-isoleucine + 2-oxoglutarate = (S)-3-methyl-2-oxopentanoate + L-glutamate</text>
        <dbReference type="Rhea" id="RHEA:24801"/>
        <dbReference type="ChEBI" id="CHEBI:16810"/>
        <dbReference type="ChEBI" id="CHEBI:29985"/>
        <dbReference type="ChEBI" id="CHEBI:35146"/>
        <dbReference type="ChEBI" id="CHEBI:58045"/>
        <dbReference type="EC" id="2.6.1.42"/>
    </reaction>
</comment>
<evidence type="ECO:0000256" key="4">
    <source>
        <dbReference type="ARBA" id="ARBA00004931"/>
    </source>
</evidence>
<evidence type="ECO:0000256" key="6">
    <source>
        <dbReference type="ARBA" id="ARBA00009320"/>
    </source>
</evidence>
<dbReference type="NCBIfam" id="NF005146">
    <property type="entry name" value="PRK06606.1"/>
    <property type="match status" value="1"/>
</dbReference>
<evidence type="ECO:0000256" key="16">
    <source>
        <dbReference type="RuleBase" id="RU004516"/>
    </source>
</evidence>
<dbReference type="Pfam" id="PF01063">
    <property type="entry name" value="Aminotran_4"/>
    <property type="match status" value="1"/>
</dbReference>
<comment type="pathway">
    <text evidence="4 17">Amino-acid biosynthesis; L-valine biosynthesis; L-valine from pyruvate: step 4/4.</text>
</comment>
<dbReference type="InterPro" id="IPR043132">
    <property type="entry name" value="BCAT-like_C"/>
</dbReference>
<dbReference type="Gene3D" id="3.20.10.10">
    <property type="entry name" value="D-amino Acid Aminotransferase, subunit A, domain 2"/>
    <property type="match status" value="1"/>
</dbReference>
<evidence type="ECO:0000256" key="8">
    <source>
        <dbReference type="ARBA" id="ARBA00022605"/>
    </source>
</evidence>
<dbReference type="PROSITE" id="PS00770">
    <property type="entry name" value="AA_TRANSFER_CLASS_4"/>
    <property type="match status" value="1"/>
</dbReference>
<dbReference type="OrthoDB" id="9804984at2"/>
<dbReference type="GO" id="GO:0009099">
    <property type="term" value="P:L-valine biosynthetic process"/>
    <property type="evidence" value="ECO:0007669"/>
    <property type="project" value="UniProtKB-UniPathway"/>
</dbReference>
<evidence type="ECO:0000256" key="13">
    <source>
        <dbReference type="ARBA" id="ARBA00048798"/>
    </source>
</evidence>
<dbReference type="UniPathway" id="UPA00049">
    <property type="reaction ID" value="UER00062"/>
</dbReference>
<dbReference type="InterPro" id="IPR036038">
    <property type="entry name" value="Aminotransferase-like"/>
</dbReference>
<dbReference type="CDD" id="cd01557">
    <property type="entry name" value="BCAT_beta_family"/>
    <property type="match status" value="1"/>
</dbReference>
<dbReference type="AlphaFoldDB" id="A0A6P1ZGY0"/>
<comment type="pathway">
    <text evidence="5 17">Amino-acid biosynthesis; L-leucine biosynthesis; L-leucine from 3-methyl-2-oxobutanoate: step 4/4.</text>
</comment>
<dbReference type="GO" id="GO:0004084">
    <property type="term" value="F:branched-chain-amino-acid transaminase activity"/>
    <property type="evidence" value="ECO:0007669"/>
    <property type="project" value="UniProtKB-EC"/>
</dbReference>
<dbReference type="EMBL" id="CP039543">
    <property type="protein sequence ID" value="QJT10522.1"/>
    <property type="molecule type" value="Genomic_DNA"/>
</dbReference>
<comment type="pathway">
    <text evidence="3 17">Amino-acid biosynthesis; L-isoleucine biosynthesis; L-isoleucine from 2-oxobutanoate: step 4/4.</text>
</comment>
<dbReference type="SUPFAM" id="SSF56752">
    <property type="entry name" value="D-aminoacid aminotransferase-like PLP-dependent enzymes"/>
    <property type="match status" value="1"/>
</dbReference>
<evidence type="ECO:0000256" key="15">
    <source>
        <dbReference type="RuleBase" id="RU004106"/>
    </source>
</evidence>
<gene>
    <name evidence="17" type="primary">ilvE</name>
    <name evidence="19" type="ORF">DQK91_10175</name>
    <name evidence="18" type="ORF">E8L03_17060</name>
</gene>
<dbReference type="InterPro" id="IPR001544">
    <property type="entry name" value="Aminotrans_IV"/>
</dbReference>
<dbReference type="InterPro" id="IPR050571">
    <property type="entry name" value="Class-IV_PLP-Dep_Aminotrnsfr"/>
</dbReference>
<dbReference type="EC" id="2.6.1.42" evidence="17"/>
<keyword evidence="8 17" id="KW-0028">Amino-acid biosynthesis</keyword>
<dbReference type="GO" id="GO:0009098">
    <property type="term" value="P:L-leucine biosynthetic process"/>
    <property type="evidence" value="ECO:0007669"/>
    <property type="project" value="UniProtKB-UniPathway"/>
</dbReference>
<evidence type="ECO:0000313" key="19">
    <source>
        <dbReference type="EMBL" id="TVM34243.1"/>
    </source>
</evidence>
<dbReference type="EMBL" id="QMIF01000005">
    <property type="protein sequence ID" value="TVM34243.1"/>
    <property type="molecule type" value="Genomic_DNA"/>
</dbReference>
<dbReference type="PANTHER" id="PTHR42743:SF11">
    <property type="entry name" value="AMINODEOXYCHORISMATE LYASE"/>
    <property type="match status" value="1"/>
</dbReference>
<name>A0A6P1ZGY0_9BACT</name>
<evidence type="ECO:0000313" key="21">
    <source>
        <dbReference type="Proteomes" id="UP000503251"/>
    </source>
</evidence>
<evidence type="ECO:0000313" key="20">
    <source>
        <dbReference type="Proteomes" id="UP000434052"/>
    </source>
</evidence>
<evidence type="ECO:0000256" key="1">
    <source>
        <dbReference type="ARBA" id="ARBA00001933"/>
    </source>
</evidence>
<comment type="cofactor">
    <cofactor evidence="1 16">
        <name>pyridoxal 5'-phosphate</name>
        <dbReference type="ChEBI" id="CHEBI:597326"/>
    </cofactor>
</comment>
<evidence type="ECO:0000256" key="14">
    <source>
        <dbReference type="ARBA" id="ARBA00049229"/>
    </source>
</evidence>
<evidence type="ECO:0000256" key="12">
    <source>
        <dbReference type="ARBA" id="ARBA00048212"/>
    </source>
</evidence>
<evidence type="ECO:0000256" key="7">
    <source>
        <dbReference type="ARBA" id="ARBA00022576"/>
    </source>
</evidence>
<dbReference type="Proteomes" id="UP000434052">
    <property type="component" value="Unassembled WGS sequence"/>
</dbReference>
<dbReference type="Proteomes" id="UP000503251">
    <property type="component" value="Chromosome"/>
</dbReference>
<sequence>MVQKMDSIWFDGKLVPWDEANVHVLTHTLHYGVGVFEGIRAYRLKDGGSSVFRLKEHVERFFHSAHIVEMEIPFTEEEIVDAIVETLKANKMPEGYIRPLSFVGAGAMGVHPGSNPIQTIIATWPWGAYLGEEALENGIRVKTSTFSRHHVNAMMTKGKVCGNYVNSVLAKREAVADGYDEAMMLDTAGFVSEATGENIFIVRKGVIKTTPLTSILDGITRASLMELAEDLGYKVVEQQFTRDEVYTADEAFFCGTAAELTPIRELDRRAIGKGGFKVAKHLQGEFFKVVAGENPKYEHWLHRYAV</sequence>
<evidence type="ECO:0000256" key="3">
    <source>
        <dbReference type="ARBA" id="ARBA00004824"/>
    </source>
</evidence>
<dbReference type="InterPro" id="IPR043131">
    <property type="entry name" value="BCAT-like_N"/>
</dbReference>
<dbReference type="RefSeq" id="WP_144305242.1">
    <property type="nucleotide sequence ID" value="NZ_CP039543.1"/>
</dbReference>
<organism evidence="19 20">
    <name type="scientific">Oceanidesulfovibrio marinus</name>
    <dbReference type="NCBI Taxonomy" id="370038"/>
    <lineage>
        <taxon>Bacteria</taxon>
        <taxon>Pseudomonadati</taxon>
        <taxon>Thermodesulfobacteriota</taxon>
        <taxon>Desulfovibrionia</taxon>
        <taxon>Desulfovibrionales</taxon>
        <taxon>Desulfovibrionaceae</taxon>
        <taxon>Oceanidesulfovibrio</taxon>
    </lineage>
</organism>
<dbReference type="FunFam" id="3.20.10.10:FF:000002">
    <property type="entry name" value="D-alanine aminotransferase"/>
    <property type="match status" value="1"/>
</dbReference>
<comment type="catalytic activity">
    <reaction evidence="14 17">
        <text>L-leucine + 2-oxoglutarate = 4-methyl-2-oxopentanoate + L-glutamate</text>
        <dbReference type="Rhea" id="RHEA:18321"/>
        <dbReference type="ChEBI" id="CHEBI:16810"/>
        <dbReference type="ChEBI" id="CHEBI:17865"/>
        <dbReference type="ChEBI" id="CHEBI:29985"/>
        <dbReference type="ChEBI" id="CHEBI:57427"/>
        <dbReference type="EC" id="2.6.1.42"/>
    </reaction>
</comment>